<dbReference type="InterPro" id="IPR035986">
    <property type="entry name" value="PKD_dom_sf"/>
</dbReference>
<proteinExistence type="predicted"/>
<evidence type="ECO:0000256" key="1">
    <source>
        <dbReference type="SAM" id="MobiDB-lite"/>
    </source>
</evidence>
<dbReference type="Gene3D" id="2.60.40.10">
    <property type="entry name" value="Immunoglobulins"/>
    <property type="match status" value="1"/>
</dbReference>
<accession>A0A7S4EGS5</accession>
<feature type="domain" description="PKD" evidence="4">
    <location>
        <begin position="519"/>
        <end position="575"/>
    </location>
</feature>
<dbReference type="InterPro" id="IPR000601">
    <property type="entry name" value="PKD_dom"/>
</dbReference>
<dbReference type="PROSITE" id="PS50093">
    <property type="entry name" value="PKD"/>
    <property type="match status" value="1"/>
</dbReference>
<dbReference type="Pfam" id="PF18911">
    <property type="entry name" value="PKD_4"/>
    <property type="match status" value="1"/>
</dbReference>
<protein>
    <recommendedName>
        <fullName evidence="4">PKD domain-containing protein</fullName>
    </recommendedName>
</protein>
<feature type="region of interest" description="Disordered" evidence="1">
    <location>
        <begin position="1006"/>
        <end position="1031"/>
    </location>
</feature>
<keyword evidence="2" id="KW-1133">Transmembrane helix</keyword>
<dbReference type="InterPro" id="IPR012938">
    <property type="entry name" value="Glc/Sorbosone_DH"/>
</dbReference>
<dbReference type="SUPFAM" id="SSF49299">
    <property type="entry name" value="PKD domain"/>
    <property type="match status" value="1"/>
</dbReference>
<feature type="region of interest" description="Disordered" evidence="1">
    <location>
        <begin position="1068"/>
        <end position="1096"/>
    </location>
</feature>
<dbReference type="SUPFAM" id="SSF50952">
    <property type="entry name" value="Soluble quinoprotein glucose dehydrogenase"/>
    <property type="match status" value="1"/>
</dbReference>
<dbReference type="PANTHER" id="PTHR19328">
    <property type="entry name" value="HEDGEHOG-INTERACTING PROTEIN"/>
    <property type="match status" value="1"/>
</dbReference>
<dbReference type="InterPro" id="IPR011042">
    <property type="entry name" value="6-blade_b-propeller_TolB-like"/>
</dbReference>
<keyword evidence="2" id="KW-0812">Transmembrane</keyword>
<evidence type="ECO:0000256" key="2">
    <source>
        <dbReference type="SAM" id="Phobius"/>
    </source>
</evidence>
<dbReference type="EMBL" id="HBIX01006709">
    <property type="protein sequence ID" value="CAE0712544.1"/>
    <property type="molecule type" value="Transcribed_RNA"/>
</dbReference>
<feature type="transmembrane region" description="Helical" evidence="2">
    <location>
        <begin position="909"/>
        <end position="927"/>
    </location>
</feature>
<dbReference type="PANTHER" id="PTHR19328:SF13">
    <property type="entry name" value="HIPL1 PROTEIN"/>
    <property type="match status" value="1"/>
</dbReference>
<feature type="signal peptide" evidence="3">
    <location>
        <begin position="1"/>
        <end position="29"/>
    </location>
</feature>
<organism evidence="5">
    <name type="scientific">Pseudo-nitzschia australis</name>
    <dbReference type="NCBI Taxonomy" id="44445"/>
    <lineage>
        <taxon>Eukaryota</taxon>
        <taxon>Sar</taxon>
        <taxon>Stramenopiles</taxon>
        <taxon>Ochrophyta</taxon>
        <taxon>Bacillariophyta</taxon>
        <taxon>Bacillariophyceae</taxon>
        <taxon>Bacillariophycidae</taxon>
        <taxon>Bacillariales</taxon>
        <taxon>Bacillariaceae</taxon>
        <taxon>Pseudo-nitzschia</taxon>
    </lineage>
</organism>
<dbReference type="InterPro" id="IPR022409">
    <property type="entry name" value="PKD/Chitinase_dom"/>
</dbReference>
<dbReference type="SMART" id="SM00089">
    <property type="entry name" value="PKD"/>
    <property type="match status" value="1"/>
</dbReference>
<evidence type="ECO:0000313" key="5">
    <source>
        <dbReference type="EMBL" id="CAE0712544.1"/>
    </source>
</evidence>
<keyword evidence="2" id="KW-0472">Membrane</keyword>
<dbReference type="Pfam" id="PF07995">
    <property type="entry name" value="GSDH"/>
    <property type="match status" value="1"/>
</dbReference>
<reference evidence="5" key="1">
    <citation type="submission" date="2021-01" db="EMBL/GenBank/DDBJ databases">
        <authorList>
            <person name="Corre E."/>
            <person name="Pelletier E."/>
            <person name="Niang G."/>
            <person name="Scheremetjew M."/>
            <person name="Finn R."/>
            <person name="Kale V."/>
            <person name="Holt S."/>
            <person name="Cochrane G."/>
            <person name="Meng A."/>
            <person name="Brown T."/>
            <person name="Cohen L."/>
        </authorList>
    </citation>
    <scope>NUCLEOTIDE SEQUENCE</scope>
    <source>
        <strain evidence="5">10249 10 AB</strain>
    </source>
</reference>
<dbReference type="InterPro" id="IPR011041">
    <property type="entry name" value="Quinoprot_gluc/sorb_DH_b-prop"/>
</dbReference>
<keyword evidence="3" id="KW-0732">Signal</keyword>
<dbReference type="Gene3D" id="2.120.10.30">
    <property type="entry name" value="TolB, C-terminal domain"/>
    <property type="match status" value="1"/>
</dbReference>
<dbReference type="CDD" id="cd00146">
    <property type="entry name" value="PKD"/>
    <property type="match status" value="1"/>
</dbReference>
<dbReference type="AlphaFoldDB" id="A0A7S4EGS5"/>
<sequence>MISSMPTMMFRTLVFAALCSLLLVSVVQCLPEGFVSEIVSPKTKAIKGVVVPNLRREDHRAMLLVISKKGRVRVLENPENLDTDDDGYINKEDTIHNNKYSNLILDLSGEGILCTNGERGLTSIAAHPNFLKTGWVYLYYTRWRRGCFEDPVNGPQNVLVRYTMNSATLRLENEQLLIESGILGERVHNGGGMVFGTDGYLYLATGDGGVKKDVQDRQNLHGSLLRLNDDGTVPEDNPYAGNSTLGVPCGMSNGVVPGIIASKEGGENTFCSEIYAWGFRNPIRLTLNEQESNKENILFSISDVGAQRFEELSWGGTNYKEKNYGWPQYEGPCIIDSIDSCPLPPPDSNLVDPFHYYVHTSYENGGCVAGSTFVPDGIWPEEYKYLFVDFMFLKIYNLIEDPDSECRETCYPPTSGYTNETFYESIKEEHENVNEARMIDIFFGPYKNTQALYVIKYGNNDSIMRIRYTGLPPVAVINIENKLEKKGKDTPFSLPTSGSSINDVAQDLSSQIVSLVGQGQAINFDGSGSFDPEGNELSFDWNFGDGENSTANTISPSHVYKVPGEYNVTLVVTDSEDKAHQTFAMVIVGIPPSIDMLSPMEGDLFSMGDVLHFEGEAYDNQGGRIPDHQLTWIVRLHQSDHFYSFLSEISGNDFDLDPAHGPENIAAATTSFLSVILKATDDNGLSTEVMREIQLNTVNVRLTTEPEGLKMIVDDVEVVAPFQIQSWVNFDLPMKIITDQPPHKFKQWSDGNTDASRTFPILHREHNITETVQAKDAVISITAIFCLDHNASCGGMPTSCCSGHCDEKGFCKDELLESMTTKTKPTIENSAMADPALLSPYPRESNVTSQTTPPIDEIEKDRKPRLPDVANSISGEAELNLISSSTNWNEQSTQGESVNNYGLRPSDRWLLGTLILLLLVAPCYLGWKYLKLKRKMEARTKISSPRELQDAVLTPRTIETSPSEENTISTAFIESNTSKTSLCNTGTIWDRIAQETERRAKLRAKYCTASSPRTPETTEARETPSSLTFATSPSTMLTTSIDETLVRLDDLLSKTFSRKLSRNIRRQESNNALSEEGDREIDIMESGDPNTELEEDSEQCNLAPLWLSSNQDSIPGSPLRENKNHNTAVEASKSMASLYALRSVHGDINESQILKLSEVSDNSLLVFQDNDLSLATSATSEGILHASGVSDDRIESGLTGARNGNDNTDF</sequence>
<dbReference type="InterPro" id="IPR013783">
    <property type="entry name" value="Ig-like_fold"/>
</dbReference>
<evidence type="ECO:0000259" key="4">
    <source>
        <dbReference type="PROSITE" id="PS50093"/>
    </source>
</evidence>
<feature type="chain" id="PRO_5030891596" description="PKD domain-containing protein" evidence="3">
    <location>
        <begin position="30"/>
        <end position="1210"/>
    </location>
</feature>
<evidence type="ECO:0000256" key="3">
    <source>
        <dbReference type="SAM" id="SignalP"/>
    </source>
</evidence>
<feature type="compositionally biased region" description="Acidic residues" evidence="1">
    <location>
        <begin position="1075"/>
        <end position="1096"/>
    </location>
</feature>
<name>A0A7S4EGS5_9STRA</name>
<gene>
    <name evidence="5" type="ORF">PAUS00366_LOCUS5296</name>
</gene>
<feature type="region of interest" description="Disordered" evidence="1">
    <location>
        <begin position="838"/>
        <end position="859"/>
    </location>
</feature>